<dbReference type="GO" id="GO:0003700">
    <property type="term" value="F:DNA-binding transcription factor activity"/>
    <property type="evidence" value="ECO:0007669"/>
    <property type="project" value="InterPro"/>
</dbReference>
<dbReference type="SUPFAM" id="SSF53850">
    <property type="entry name" value="Periplasmic binding protein-like II"/>
    <property type="match status" value="1"/>
</dbReference>
<dbReference type="SUPFAM" id="SSF46785">
    <property type="entry name" value="Winged helix' DNA-binding domain"/>
    <property type="match status" value="1"/>
</dbReference>
<dbReference type="PRINTS" id="PR00039">
    <property type="entry name" value="HTHLYSR"/>
</dbReference>
<dbReference type="Gene3D" id="3.40.190.10">
    <property type="entry name" value="Periplasmic binding protein-like II"/>
    <property type="match status" value="2"/>
</dbReference>
<evidence type="ECO:0000256" key="2">
    <source>
        <dbReference type="ARBA" id="ARBA00023015"/>
    </source>
</evidence>
<dbReference type="Proteomes" id="UP000886667">
    <property type="component" value="Unassembled WGS sequence"/>
</dbReference>
<dbReference type="FunFam" id="1.10.10.10:FF:000001">
    <property type="entry name" value="LysR family transcriptional regulator"/>
    <property type="match status" value="1"/>
</dbReference>
<keyword evidence="2" id="KW-0805">Transcription regulation</keyword>
<evidence type="ECO:0000313" key="6">
    <source>
        <dbReference type="Proteomes" id="UP000886667"/>
    </source>
</evidence>
<accession>A0A9E4T7X0</accession>
<dbReference type="AlphaFoldDB" id="A0A9E4T7X0"/>
<dbReference type="Pfam" id="PF00126">
    <property type="entry name" value="HTH_1"/>
    <property type="match status" value="1"/>
</dbReference>
<dbReference type="PANTHER" id="PTHR30126:SF6">
    <property type="entry name" value="HTH-TYPE TRANSCRIPTIONAL REGULATOR CYSB-RELATED"/>
    <property type="match status" value="1"/>
</dbReference>
<dbReference type="InterPro" id="IPR011991">
    <property type="entry name" value="ArsR-like_HTH"/>
</dbReference>
<gene>
    <name evidence="5" type="ORF">JAZ07_22250</name>
</gene>
<dbReference type="GO" id="GO:0019344">
    <property type="term" value="P:cysteine biosynthetic process"/>
    <property type="evidence" value="ECO:0007669"/>
    <property type="project" value="TreeGrafter"/>
</dbReference>
<dbReference type="GO" id="GO:0000976">
    <property type="term" value="F:transcription cis-regulatory region binding"/>
    <property type="evidence" value="ECO:0007669"/>
    <property type="project" value="TreeGrafter"/>
</dbReference>
<comment type="caution">
    <text evidence="5">The sequence shown here is derived from an EMBL/GenBank/DDBJ whole genome shotgun (WGS) entry which is preliminary data.</text>
</comment>
<keyword evidence="4" id="KW-0804">Transcription</keyword>
<dbReference type="PANTHER" id="PTHR30126">
    <property type="entry name" value="HTH-TYPE TRANSCRIPTIONAL REGULATOR"/>
    <property type="match status" value="1"/>
</dbReference>
<protein>
    <submittedName>
        <fullName evidence="5">LysR substrate-binding domain-containing protein</fullName>
    </submittedName>
</protein>
<dbReference type="InterPro" id="IPR005119">
    <property type="entry name" value="LysR_subst-bd"/>
</dbReference>
<dbReference type="EMBL" id="JAEPCM010000843">
    <property type="protein sequence ID" value="MCG7949068.1"/>
    <property type="molecule type" value="Genomic_DNA"/>
</dbReference>
<evidence type="ECO:0000256" key="1">
    <source>
        <dbReference type="ARBA" id="ARBA00009437"/>
    </source>
</evidence>
<reference evidence="5" key="1">
    <citation type="journal article" date="2021" name="Proc. Natl. Acad. Sci. U.S.A.">
        <title>Global biogeography of chemosynthetic symbionts reveals both localized and globally distributed symbiont groups. .</title>
        <authorList>
            <person name="Osvatic J.T."/>
            <person name="Wilkins L.G.E."/>
            <person name="Leibrecht L."/>
            <person name="Leray M."/>
            <person name="Zauner S."/>
            <person name="Polzin J."/>
            <person name="Camacho Y."/>
            <person name="Gros O."/>
            <person name="van Gils J.A."/>
            <person name="Eisen J.A."/>
            <person name="Petersen J.M."/>
            <person name="Yuen B."/>
        </authorList>
    </citation>
    <scope>NUCLEOTIDE SEQUENCE</scope>
    <source>
        <strain evidence="5">MAGclacostrist064TRANS</strain>
    </source>
</reference>
<dbReference type="CDD" id="cd00090">
    <property type="entry name" value="HTH_ARSR"/>
    <property type="match status" value="1"/>
</dbReference>
<evidence type="ECO:0000256" key="4">
    <source>
        <dbReference type="ARBA" id="ARBA00023163"/>
    </source>
</evidence>
<comment type="similarity">
    <text evidence="1">Belongs to the LysR transcriptional regulatory family.</text>
</comment>
<dbReference type="InterPro" id="IPR000847">
    <property type="entry name" value="LysR_HTH_N"/>
</dbReference>
<dbReference type="InterPro" id="IPR036388">
    <property type="entry name" value="WH-like_DNA-bd_sf"/>
</dbReference>
<dbReference type="Gene3D" id="1.10.10.10">
    <property type="entry name" value="Winged helix-like DNA-binding domain superfamily/Winged helix DNA-binding domain"/>
    <property type="match status" value="1"/>
</dbReference>
<dbReference type="Pfam" id="PF03466">
    <property type="entry name" value="LysR_substrate"/>
    <property type="match status" value="1"/>
</dbReference>
<dbReference type="InterPro" id="IPR036390">
    <property type="entry name" value="WH_DNA-bd_sf"/>
</dbReference>
<dbReference type="PROSITE" id="PS50931">
    <property type="entry name" value="HTH_LYSR"/>
    <property type="match status" value="1"/>
</dbReference>
<evidence type="ECO:0000313" key="5">
    <source>
        <dbReference type="EMBL" id="MCG7949068.1"/>
    </source>
</evidence>
<organism evidence="5 6">
    <name type="scientific">Candidatus Thiodiazotropha taylori</name>
    <dbReference type="NCBI Taxonomy" id="2792791"/>
    <lineage>
        <taxon>Bacteria</taxon>
        <taxon>Pseudomonadati</taxon>
        <taxon>Pseudomonadota</taxon>
        <taxon>Gammaproteobacteria</taxon>
        <taxon>Chromatiales</taxon>
        <taxon>Sedimenticolaceae</taxon>
        <taxon>Candidatus Thiodiazotropha</taxon>
    </lineage>
</organism>
<dbReference type="CDD" id="cd08413">
    <property type="entry name" value="PBP2_CysB_like"/>
    <property type="match status" value="1"/>
</dbReference>
<keyword evidence="3" id="KW-0238">DNA-binding</keyword>
<proteinExistence type="inferred from homology"/>
<name>A0A9E4T7X0_9GAMM</name>
<sequence length="302" mass="34055">MELRQLNSLVALAENGFSVTRAARQLNLVQPAVSQHLRLLEEELGTRLFMRNGKRLSGLTEAGERVLRYARNMLSDAANIQAVGMDHVSEETGVLRIGTTHTQARYVLPPIVRHFSEAYPAIELQMLESTPQRLVELSQQNKVDFAICTEALGEHDALISIPCNRWNRCLIAPKGHPLLASERVTLKGLCQHPIITYLDGFTGRNHLNQTFGKAGLTPHVVLSATDTDVIKTYVREGMGIGIIADLAYEQDKDSDLVMTPLNHLFPWEVTKIGYRRDKYLRTFQQRFIQIFQTFAAKMETTD</sequence>
<evidence type="ECO:0000256" key="3">
    <source>
        <dbReference type="ARBA" id="ARBA00023125"/>
    </source>
</evidence>
<dbReference type="InterPro" id="IPR037423">
    <property type="entry name" value="CysB_PBP2"/>
</dbReference>